<evidence type="ECO:0000313" key="2">
    <source>
        <dbReference type="Proteomes" id="UP001297272"/>
    </source>
</evidence>
<dbReference type="Pfam" id="PF11164">
    <property type="entry name" value="DUF2948"/>
    <property type="match status" value="1"/>
</dbReference>
<name>A0ABS5RUL2_9HYPH</name>
<organism evidence="1 2">
    <name type="scientific">Tianweitania aestuarii</name>
    <dbReference type="NCBI Taxonomy" id="2814886"/>
    <lineage>
        <taxon>Bacteria</taxon>
        <taxon>Pseudomonadati</taxon>
        <taxon>Pseudomonadota</taxon>
        <taxon>Alphaproteobacteria</taxon>
        <taxon>Hyphomicrobiales</taxon>
        <taxon>Phyllobacteriaceae</taxon>
        <taxon>Tianweitania</taxon>
    </lineage>
</organism>
<dbReference type="EMBL" id="JAFMNX010000001">
    <property type="protein sequence ID" value="MBS9719397.1"/>
    <property type="molecule type" value="Genomic_DNA"/>
</dbReference>
<protein>
    <submittedName>
        <fullName evidence="1">DUF2948 family protein</fullName>
    </submittedName>
</protein>
<keyword evidence="2" id="KW-1185">Reference proteome</keyword>
<evidence type="ECO:0000313" key="1">
    <source>
        <dbReference type="EMBL" id="MBS9719397.1"/>
    </source>
</evidence>
<proteinExistence type="predicted"/>
<gene>
    <name evidence="1" type="ORF">JYU29_01705</name>
</gene>
<comment type="caution">
    <text evidence="1">The sequence shown here is derived from an EMBL/GenBank/DDBJ whole genome shotgun (WGS) entry which is preliminary data.</text>
</comment>
<dbReference type="Proteomes" id="UP001297272">
    <property type="component" value="Unassembled WGS sequence"/>
</dbReference>
<accession>A0ABS5RUL2</accession>
<sequence>MAMLKLAALDEDDLKIVSVHVQDAVIRVGDMHWDKAARRFLLEMNRFAWESPSGSVLNKRYERRRAVLHFDGVQAVRANGISRDKLDEVLVLLSIRFTPEDAPAGTIELIFAGDIALRLDVEYVESRLADLGAAWEAGAKPSHFG</sequence>
<reference evidence="1 2" key="1">
    <citation type="submission" date="2021-03" db="EMBL/GenBank/DDBJ databases">
        <title>Tianweitania aestuarii sp. nov., isolated from a tidal flat.</title>
        <authorList>
            <person name="Park S."/>
            <person name="Yoon J.-H."/>
        </authorList>
    </citation>
    <scope>NUCLEOTIDE SEQUENCE [LARGE SCALE GENOMIC DNA]</scope>
    <source>
        <strain evidence="1 2">BSSL-BM11</strain>
    </source>
</reference>
<dbReference type="InterPro" id="IPR021335">
    <property type="entry name" value="DUF2948"/>
</dbReference>